<accession>A0A7D9CUM8</accession>
<dbReference type="Pfam" id="PF20416">
    <property type="entry name" value="UTP20"/>
    <property type="match status" value="1"/>
</dbReference>
<dbReference type="InterPro" id="IPR016024">
    <property type="entry name" value="ARM-type_fold"/>
</dbReference>
<reference evidence="4 5" key="1">
    <citation type="submission" date="2019-07" db="EMBL/GenBank/DDBJ databases">
        <authorList>
            <person name="Friedrich A."/>
            <person name="Schacherer J."/>
        </authorList>
    </citation>
    <scope>NUCLEOTIDE SEQUENCE [LARGE SCALE GENOMIC DNA]</scope>
</reference>
<dbReference type="InterPro" id="IPR052575">
    <property type="entry name" value="SSU_processome_comp_20"/>
</dbReference>
<proteinExistence type="predicted"/>
<dbReference type="Pfam" id="PF07539">
    <property type="entry name" value="UTP20_N"/>
    <property type="match status" value="1"/>
</dbReference>
<dbReference type="InterPro" id="IPR057525">
    <property type="entry name" value="UTP20_C"/>
</dbReference>
<dbReference type="PANTHER" id="PTHR17695">
    <property type="entry name" value="SMALL SUBUNIT PROCESSOME COMPONENT 20 HOMOLOG"/>
    <property type="match status" value="1"/>
</dbReference>
<keyword evidence="5" id="KW-1185">Reference proteome</keyword>
<name>A0A7D9CUM8_DEKBR</name>
<feature type="domain" description="U3 small nucleolar RNA-associated protein 20" evidence="2">
    <location>
        <begin position="1631"/>
        <end position="1845"/>
    </location>
</feature>
<evidence type="ECO:0000313" key="5">
    <source>
        <dbReference type="Proteomes" id="UP000478008"/>
    </source>
</evidence>
<dbReference type="Proteomes" id="UP000478008">
    <property type="component" value="Unassembled WGS sequence"/>
</dbReference>
<dbReference type="PANTHER" id="PTHR17695:SF11">
    <property type="entry name" value="SMALL SUBUNIT PROCESSOME COMPONENT 20 HOMOLOG"/>
    <property type="match status" value="1"/>
</dbReference>
<sequence>MGGKKSGTTSSRRKFVYRSFRDRVDSIKIDPIRDLARKPFEDTDDSFFLSALLHYIEINLSKNFQEFSEKVEPISRSLPQIIYNQNAIFDALEKAILVNDSLSLQPLLDLLSQFCHDLGPDFMPFYVRTLDDIIKVAIPQTNPDSLELIFNALAYIFKYLSKIIVKDILPTFKRLSPLLLLEHKGYITKFASQALSFLVRKSHSDSLNKFISYSLDSNSNIEGNKESYHTALVIIYSEALLSVSGTLFSRARIIVENFASYALLQPSSESILADVSMNVLSNCLSAEQASPLYEGILSAIKTDSKPEVTQAHPSVPISIIQILHTLAFAEAGRKVSSWSQIMEAFRQTLKLELEYNGEEKNTNLMPFNHSVVQLAATMMRNADEDFIKDDGKELFKLMLNVNKGKTFLPFLDLLTDLSVDKAMLFANQFFTLFIVKNWKEYYREIGYFLSRMKDKGLVNSDNDNDNLMVRIPTEFLNFIVKGFKKSTRLLEDSSEGSMKPEDYIDILWEIQIVENSKAQVKTSVLLSLLRNLQITCSSLYASDLIGHVLLAISHQKINDEEALAIVRGCTDIMENSCKSLSFLEGYCVLLESIHSKSWSKASEYVSSNKDKVLLYLSQNMRSPNHSVRNLSLKAATATYSASGLSVPDPINSCQIIEGIPLDIQHGREIQLRLRKLGRQLSSEPNNDLLNRMMSDFAIGQLSVRFSPTWQGVFDFIAPTVDRLSEYLWKNVLTMISTDYDELEEIQYFDYAEATELKSSLLRWYPQTLRLSSKLEDAESLILKYDQPIRSVFELEKTKAPDLRPTMFYRLQAIKLLNKFSDIAENHFTELYPFIKSLDRNVTDEHNLLAGWTKHDMNELVSVLTHFKHLEKVQGIDHVKEILFQLLMSKLDSEQKLSLQCLLNLKDATYNKYQNELESLLDNTLFRDTVVRFLQGDSMTLSEEDVPTIMPLVIRILFGRSLIAATNGTNRGRKNAAITAVNSLKPLYITQFLELSFVSLDFSEFFGSDKSIKLESIDKRLLRNINGFLHTASTITQSLKLLHIECFEVLIRPLIYSLTVSEIVISSDGEEFMIDDVLNKIAHNNRKLGFKLLYKITDYLGEDFNWMPYGNLIYSKLIRHQLANFAQENLEGVSSLMMIMTTLWPQKNLQFLLYYDDFLPTKSLLALLENKGAKEGVILSVLKFIDRLIQDKSQDNTFLNLLSVVIDSCMRSILSILSKPVNKEVSNIAIRLLLSFVSDGFISDNEMRKNLIPLLMNTLTKPDKQVDLGLKRSVTSLLDMLVKDYECSMDEIIPLYKSVSELAETASDQKLRLTMSGVFKQLADKFTEFEKVGNLMVELNSYSERKILEPDYERRLDAFQIINEKEYPNLSALEWLPIVHTSLYLMKNEDDLAMRSSATYTLTRFVDCFSAKKNQADASPYLEIMDDIIIPRIKTGVREKNENIRRGYVKLINHTVQHAKYFHDFSDMKILVPEREGTNFFDDITHLQMYKRQKAVRNLALISGEFTSASIAHYLLPIIEHYAFWTEEKFRNLANDTVDSMEPLLSRLTWHQFRAIFVRYLKIMNSAMIKDDPEKLRDTVLMIVAASRAFNSWSIPDAKRPHDYPKEDILCRFVIEQTLPQLKRCLNVRNADTMVKKIPVSEAMISLIMCCPKERIDAELPGILTGVCQILRSRSEEIRDAVRKHLGRIAKSLGSKFLNFIFRELKGALTRGPQIHILSFTIHYLLVIMENEINHGDLVESADLIVESIMNDIFGAASEEKAATGYSNKTKEIKHNKSYDTGELLAENIYLKNFLHLLKPIKFLLGEKLTLKAQTRLDELLRRFAVGLMKNEESKTKDILVLCFEIYQDSEDIVEKSMRKPEKTVDEKEDHFLVHLDSKPQKTKIEYSVYIKTMQKFSFELLRSAITRHKDELLKPGYLKDFIPILVTSLNSDDEGVICTSLRVLTVLVKVDFPEDVNPMFVSASRSVLKILQDVPGTDSELAQRCLKFLSTTIRYRDDLKIKPMALAYILKELMPDLDEPQREGVAFGFLKSIISRHYMLPELYDVVDRISRLMVTSTSKEIRQASRTVFYTFLMEYDQGRGRLDKELKLLVNNLSYPAETGRKSVMELLNLLVTKCNKQLLEKLVPSLFLALSRVAVVDNSPSCREIASALLSSMFTRMSKLECSFKFVTDLIVAWISQPANPVLVRCGLNAYESYVTALGIDENQELNKLAMERVLEVLKSVKRTDAQQSQNDNIDWEIIYAVMSTFEAVLETSIANVTRSLRDAEIWKYIIEALLYPHSWIRAAASRLISSLLLEIENDRQAVQFEVSDEEIQTIAYRSFRQLGAPQVQSDLASQAIKNIAIISRIWEKANTPFISAAFTKHNDGKDAANEEKHEVKTYDSPLEWAINRSAAILRNESRGNSQTLVAKKALIQYYTFISKFVDSKRLGEILSEQVLIPLVNISEEEVAYEDDEDNSLPLLATQCLENIRTKLGTSSYNIVYSSAKQIIETRRADRKTKRAQLELMNPKVAAKRRLKKHMRFRKKRRMNKDENGLYKAKRKRRV</sequence>
<dbReference type="Pfam" id="PF23099">
    <property type="entry name" value="UTP20_C"/>
    <property type="match status" value="1"/>
</dbReference>
<dbReference type="InterPro" id="IPR046523">
    <property type="entry name" value="UTP20_dom"/>
</dbReference>
<dbReference type="SUPFAM" id="SSF48371">
    <property type="entry name" value="ARM repeat"/>
    <property type="match status" value="2"/>
</dbReference>
<evidence type="ECO:0000259" key="1">
    <source>
        <dbReference type="Pfam" id="PF07539"/>
    </source>
</evidence>
<dbReference type="InterPro" id="IPR011430">
    <property type="entry name" value="UTP20_N"/>
</dbReference>
<organism evidence="4 5">
    <name type="scientific">Dekkera bruxellensis</name>
    <name type="common">Brettanomyces custersii</name>
    <dbReference type="NCBI Taxonomy" id="5007"/>
    <lineage>
        <taxon>Eukaryota</taxon>
        <taxon>Fungi</taxon>
        <taxon>Dikarya</taxon>
        <taxon>Ascomycota</taxon>
        <taxon>Saccharomycotina</taxon>
        <taxon>Pichiomycetes</taxon>
        <taxon>Pichiales</taxon>
        <taxon>Pichiaceae</taxon>
        <taxon>Brettanomyces</taxon>
    </lineage>
</organism>
<protein>
    <submittedName>
        <fullName evidence="4">DEBR0S1_04500g1_1</fullName>
    </submittedName>
</protein>
<dbReference type="InterPro" id="IPR011989">
    <property type="entry name" value="ARM-like"/>
</dbReference>
<dbReference type="EMBL" id="CABFWN010000001">
    <property type="protein sequence ID" value="VUG15978.1"/>
    <property type="molecule type" value="Genomic_DNA"/>
</dbReference>
<evidence type="ECO:0000259" key="3">
    <source>
        <dbReference type="Pfam" id="PF23099"/>
    </source>
</evidence>
<evidence type="ECO:0000259" key="2">
    <source>
        <dbReference type="Pfam" id="PF20416"/>
    </source>
</evidence>
<dbReference type="GO" id="GO:0032040">
    <property type="term" value="C:small-subunit processome"/>
    <property type="evidence" value="ECO:0007669"/>
    <property type="project" value="TreeGrafter"/>
</dbReference>
<dbReference type="Gene3D" id="1.25.10.10">
    <property type="entry name" value="Leucine-rich Repeat Variant"/>
    <property type="match status" value="2"/>
</dbReference>
<gene>
    <name evidence="4" type="primary">UTP20</name>
    <name evidence="4" type="ORF">DEBR0S1_04500G</name>
</gene>
<evidence type="ECO:0000313" key="4">
    <source>
        <dbReference type="EMBL" id="VUG15978.1"/>
    </source>
</evidence>
<feature type="domain" description="U3 small nucleolar RNA-associated protein 20 N-terminal" evidence="1">
    <location>
        <begin position="851"/>
        <end position="1440"/>
    </location>
</feature>
<feature type="domain" description="U3 small nucleolar RNA-associated protein 20 C-terminal" evidence="3">
    <location>
        <begin position="2214"/>
        <end position="2528"/>
    </location>
</feature>
<dbReference type="GO" id="GO:0030686">
    <property type="term" value="C:90S preribosome"/>
    <property type="evidence" value="ECO:0007669"/>
    <property type="project" value="TreeGrafter"/>
</dbReference>